<sequence length="315" mass="36045">MNKTVAIINHFIKTQIAVDRIEKYSKLPGIYAIFFIGKEFPIKGFSLPDNKLIYIGKTESSQQSRDANTHFKTGKTGSSTARKSIGALLSQSEKIIPVVRSTSDFIKGRTSHFKFDEVSEERITDWMFKNLAVAFYEYPEGKEAICNLETELIQYLNPVLNIDSKSIDNPYKSFIRKLRKQLGLTAHTNYMREHLTLGVRLTNEVLPSKKEITPDSISVGKYVHIWQQYSDEIHKALKSNIIQNTIQLDRGLFEKVGNRKSYSFRLQYSEGKVSNNIGGSAVARDLDYFLTRSKIETKTVIIKLRKDFVLTITKI</sequence>
<feature type="domain" description="GIY-YIG catalytic" evidence="1">
    <location>
        <begin position="49"/>
        <end position="181"/>
    </location>
</feature>
<organism evidence="2 3">
    <name type="scientific">Epilithonimonas mollis</name>
    <dbReference type="NCBI Taxonomy" id="216903"/>
    <lineage>
        <taxon>Bacteria</taxon>
        <taxon>Pseudomonadati</taxon>
        <taxon>Bacteroidota</taxon>
        <taxon>Flavobacteriia</taxon>
        <taxon>Flavobacteriales</taxon>
        <taxon>Weeksellaceae</taxon>
        <taxon>Chryseobacterium group</taxon>
        <taxon>Epilithonimonas</taxon>
    </lineage>
</organism>
<dbReference type="RefSeq" id="WP_072995707.1">
    <property type="nucleotide sequence ID" value="NZ_FRAM01000001.1"/>
</dbReference>
<dbReference type="AlphaFoldDB" id="A0A1M6MZM3"/>
<evidence type="ECO:0000313" key="2">
    <source>
        <dbReference type="EMBL" id="SHJ88832.1"/>
    </source>
</evidence>
<dbReference type="Proteomes" id="UP000184498">
    <property type="component" value="Unassembled WGS sequence"/>
</dbReference>
<evidence type="ECO:0000313" key="3">
    <source>
        <dbReference type="Proteomes" id="UP000184498"/>
    </source>
</evidence>
<proteinExistence type="predicted"/>
<keyword evidence="3" id="KW-1185">Reference proteome</keyword>
<evidence type="ECO:0000259" key="1">
    <source>
        <dbReference type="Pfam" id="PF20815"/>
    </source>
</evidence>
<dbReference type="OrthoDB" id="5071506at2"/>
<name>A0A1M6MZM3_9FLAO</name>
<dbReference type="STRING" id="216903.SAMN05444371_0071"/>
<dbReference type="Pfam" id="PF20815">
    <property type="entry name" value="GIY_YIG_2"/>
    <property type="match status" value="1"/>
</dbReference>
<dbReference type="InterPro" id="IPR049311">
    <property type="entry name" value="GIY_YIG_cat"/>
</dbReference>
<dbReference type="EMBL" id="FRAM01000001">
    <property type="protein sequence ID" value="SHJ88832.1"/>
    <property type="molecule type" value="Genomic_DNA"/>
</dbReference>
<gene>
    <name evidence="2" type="ORF">SAMN05444371_0071</name>
</gene>
<protein>
    <recommendedName>
        <fullName evidence="1">GIY-YIG catalytic domain-containing protein</fullName>
    </recommendedName>
</protein>
<accession>A0A1M6MZM3</accession>
<reference evidence="3" key="1">
    <citation type="submission" date="2016-11" db="EMBL/GenBank/DDBJ databases">
        <authorList>
            <person name="Varghese N."/>
            <person name="Submissions S."/>
        </authorList>
    </citation>
    <scope>NUCLEOTIDE SEQUENCE [LARGE SCALE GENOMIC DNA]</scope>
    <source>
        <strain evidence="3">DSM 18016</strain>
    </source>
</reference>